<feature type="domain" description="Penicillin-binding protein transpeptidase" evidence="17">
    <location>
        <begin position="267"/>
        <end position="559"/>
    </location>
</feature>
<keyword evidence="3 16" id="KW-0997">Cell inner membrane</keyword>
<evidence type="ECO:0000256" key="3">
    <source>
        <dbReference type="ARBA" id="ARBA00022519"/>
    </source>
</evidence>
<keyword evidence="12 16" id="KW-0472">Membrane</keyword>
<dbReference type="GO" id="GO:0008955">
    <property type="term" value="F:peptidoglycan glycosyltransferase activity"/>
    <property type="evidence" value="ECO:0007669"/>
    <property type="project" value="InterPro"/>
</dbReference>
<keyword evidence="11 16" id="KW-1133">Transmembrane helix</keyword>
<evidence type="ECO:0000259" key="18">
    <source>
        <dbReference type="Pfam" id="PF03717"/>
    </source>
</evidence>
<reference evidence="19 20" key="1">
    <citation type="submission" date="2019-07" db="EMBL/GenBank/DDBJ databases">
        <title>Qingshengfaniella alkalisoli gen. nov., sp. nov., isolated from saline soil.</title>
        <authorList>
            <person name="Xu L."/>
            <person name="Huang X.-X."/>
            <person name="Sun J.-Q."/>
        </authorList>
    </citation>
    <scope>NUCLEOTIDE SEQUENCE [LARGE SCALE GENOMIC DNA]</scope>
    <source>
        <strain evidence="19 20">DSM 27279</strain>
    </source>
</reference>
<comment type="catalytic activity">
    <reaction evidence="16">
        <text>Preferential cleavage: (Ac)2-L-Lys-D-Ala-|-D-Ala. Also transpeptidation of peptidyl-alanyl moieties that are N-acyl substituents of D-alanine.</text>
        <dbReference type="EC" id="3.4.16.4"/>
    </reaction>
</comment>
<dbReference type="PANTHER" id="PTHR30627">
    <property type="entry name" value="PEPTIDOGLYCAN D,D-TRANSPEPTIDASE"/>
    <property type="match status" value="1"/>
</dbReference>
<dbReference type="GO" id="GO:0043093">
    <property type="term" value="P:FtsZ-dependent cytokinesis"/>
    <property type="evidence" value="ECO:0007669"/>
    <property type="project" value="UniProtKB-UniRule"/>
</dbReference>
<dbReference type="Gene3D" id="3.90.1310.10">
    <property type="entry name" value="Penicillin-binding protein 2a (Domain 2)"/>
    <property type="match status" value="1"/>
</dbReference>
<evidence type="ECO:0000256" key="5">
    <source>
        <dbReference type="ARBA" id="ARBA00022645"/>
    </source>
</evidence>
<sequence>MIRPGKNGKRQEAYVSRAARNDARAVLALKLPMRRARFVQFMLLAGFAVLAARALYLQGLSNEFLQRQGEARYERTLTLPASRGKVLDRNGVVLAASIPARAIWAIPEDVSATPEQLRQLGSLLDIPERELRARLIDSDRSFVYLKRQLPVDVAEQVRALGIAGVHQERETMRIYPQGEVMAHVVGFTNIDGHGQEGVELAFDESLAGTPGSRRVIKDRLGRVVEDVQMIRPPVDGADLRLSIDSRLQYLAFNHLRETIDTYKAKAGSAVVLDARTGEVLALANLPTYDPARRVGLTGDSLRNRVFTDQFEPGSTMKPFSVALALDQKRIAPTTTFKTYGGRMTFAGHTITDVSRSTELDITGILQKSSNVGMTQISERLAARDMWNTFSALGFGQAPALGFPGVAAGRLRPWERWRPIEKATMSYGYGLSLSLAQLARAYTAFARDGDVASISLIKRDSAPTTTPVYTPQTARNVRGMLEVAAGFARAQVPGYRVAGKSGTARKIIDGAYSRTRYTASFVGFAPVSNPRIVVAVRIDEPGGDVYYGGRVAAPAFSSIMGGSLRLLGVEPDAQFQTLRVAESQAAQAGAAQ</sequence>
<proteinExistence type="inferred from homology"/>
<feature type="transmembrane region" description="Helical" evidence="16">
    <location>
        <begin position="38"/>
        <end position="57"/>
    </location>
</feature>
<evidence type="ECO:0000256" key="1">
    <source>
        <dbReference type="ARBA" id="ARBA00004370"/>
    </source>
</evidence>
<dbReference type="InterPro" id="IPR036138">
    <property type="entry name" value="PBP_dimer_sf"/>
</dbReference>
<keyword evidence="8 16" id="KW-0378">Hydrolase</keyword>
<organism evidence="19 20">
    <name type="scientific">Verticiella sediminum</name>
    <dbReference type="NCBI Taxonomy" id="1247510"/>
    <lineage>
        <taxon>Bacteria</taxon>
        <taxon>Pseudomonadati</taxon>
        <taxon>Pseudomonadota</taxon>
        <taxon>Betaproteobacteria</taxon>
        <taxon>Burkholderiales</taxon>
        <taxon>Alcaligenaceae</taxon>
        <taxon>Verticiella</taxon>
    </lineage>
</organism>
<dbReference type="GO" id="GO:0005886">
    <property type="term" value="C:plasma membrane"/>
    <property type="evidence" value="ECO:0007669"/>
    <property type="project" value="UniProtKB-SubCell"/>
</dbReference>
<evidence type="ECO:0000313" key="20">
    <source>
        <dbReference type="Proteomes" id="UP000318405"/>
    </source>
</evidence>
<dbReference type="EC" id="3.4.16.4" evidence="16"/>
<feature type="domain" description="Penicillin-binding protein dimerisation" evidence="18">
    <location>
        <begin position="79"/>
        <end position="226"/>
    </location>
</feature>
<dbReference type="SUPFAM" id="SSF56601">
    <property type="entry name" value="beta-lactamase/transpeptidase-like"/>
    <property type="match status" value="1"/>
</dbReference>
<dbReference type="GO" id="GO:0008658">
    <property type="term" value="F:penicillin binding"/>
    <property type="evidence" value="ECO:0007669"/>
    <property type="project" value="InterPro"/>
</dbReference>
<dbReference type="GO" id="GO:0009002">
    <property type="term" value="F:serine-type D-Ala-D-Ala carboxypeptidase activity"/>
    <property type="evidence" value="ECO:0007669"/>
    <property type="project" value="UniProtKB-UniRule"/>
</dbReference>
<comment type="similarity">
    <text evidence="16">Belongs to the transpeptidase family. FtsI subfamily.</text>
</comment>
<evidence type="ECO:0000256" key="12">
    <source>
        <dbReference type="ARBA" id="ARBA00023136"/>
    </source>
</evidence>
<evidence type="ECO:0000256" key="6">
    <source>
        <dbReference type="ARBA" id="ARBA00022670"/>
    </source>
</evidence>
<keyword evidence="14 16" id="KW-0131">Cell cycle</keyword>
<dbReference type="InterPro" id="IPR001460">
    <property type="entry name" value="PCN-bd_Tpept"/>
</dbReference>
<evidence type="ECO:0000256" key="7">
    <source>
        <dbReference type="ARBA" id="ARBA00022692"/>
    </source>
</evidence>
<dbReference type="InterPro" id="IPR050515">
    <property type="entry name" value="Beta-lactam/transpept"/>
</dbReference>
<evidence type="ECO:0000256" key="14">
    <source>
        <dbReference type="ARBA" id="ARBA00023306"/>
    </source>
</evidence>
<dbReference type="GO" id="GO:0009252">
    <property type="term" value="P:peptidoglycan biosynthetic process"/>
    <property type="evidence" value="ECO:0007669"/>
    <property type="project" value="UniProtKB-UniRule"/>
</dbReference>
<gene>
    <name evidence="16" type="primary">ftsI</name>
    <name evidence="19" type="ORF">FOZ76_26380</name>
</gene>
<comment type="caution">
    <text evidence="19">The sequence shown here is derived from an EMBL/GenBank/DDBJ whole genome shotgun (WGS) entry which is preliminary data.</text>
</comment>
<dbReference type="AlphaFoldDB" id="A0A556A8C3"/>
<evidence type="ECO:0000256" key="16">
    <source>
        <dbReference type="HAMAP-Rule" id="MF_02080"/>
    </source>
</evidence>
<dbReference type="HAMAP" id="MF_02080">
    <property type="entry name" value="FtsI_transpept"/>
    <property type="match status" value="1"/>
</dbReference>
<dbReference type="Gene3D" id="1.10.150.770">
    <property type="match status" value="1"/>
</dbReference>
<dbReference type="UniPathway" id="UPA00219"/>
<evidence type="ECO:0000256" key="9">
    <source>
        <dbReference type="ARBA" id="ARBA00022960"/>
    </source>
</evidence>
<dbReference type="InterPro" id="IPR005311">
    <property type="entry name" value="PBP_dimer"/>
</dbReference>
<keyword evidence="6 16" id="KW-0645">Protease</keyword>
<evidence type="ECO:0000256" key="2">
    <source>
        <dbReference type="ARBA" id="ARBA00022475"/>
    </source>
</evidence>
<dbReference type="EMBL" id="VLTJ01000042">
    <property type="protein sequence ID" value="TSH89138.1"/>
    <property type="molecule type" value="Genomic_DNA"/>
</dbReference>
<evidence type="ECO:0000256" key="8">
    <source>
        <dbReference type="ARBA" id="ARBA00022801"/>
    </source>
</evidence>
<accession>A0A556A8C3</accession>
<dbReference type="GO" id="GO:0006508">
    <property type="term" value="P:proteolysis"/>
    <property type="evidence" value="ECO:0007669"/>
    <property type="project" value="UniProtKB-KW"/>
</dbReference>
<dbReference type="PANTHER" id="PTHR30627:SF1">
    <property type="entry name" value="PEPTIDOGLYCAN D,D-TRANSPEPTIDASE FTSI"/>
    <property type="match status" value="1"/>
</dbReference>
<comment type="subcellular location">
    <subcellularLocation>
        <location evidence="16">Cell inner membrane</location>
        <topology evidence="16">Single-pass membrane protein</topology>
    </subcellularLocation>
    <subcellularLocation>
        <location evidence="1">Membrane</location>
    </subcellularLocation>
</comment>
<evidence type="ECO:0000256" key="13">
    <source>
        <dbReference type="ARBA" id="ARBA00023210"/>
    </source>
</evidence>
<protein>
    <recommendedName>
        <fullName evidence="16">Peptidoglycan D,D-transpeptidase FtsI</fullName>
        <ecNumber evidence="16">3.4.16.4</ecNumber>
    </recommendedName>
    <alternativeName>
        <fullName evidence="16">Penicillin-binding protein 3</fullName>
        <shortName evidence="16">PBP-3</shortName>
    </alternativeName>
</protein>
<keyword evidence="15 16" id="KW-0961">Cell wall biogenesis/degradation</keyword>
<dbReference type="Gene3D" id="3.30.450.330">
    <property type="match status" value="1"/>
</dbReference>
<keyword evidence="5 16" id="KW-0121">Carboxypeptidase</keyword>
<dbReference type="GO" id="GO:0000917">
    <property type="term" value="P:division septum assembly"/>
    <property type="evidence" value="ECO:0007669"/>
    <property type="project" value="UniProtKB-KW"/>
</dbReference>
<keyword evidence="4 16" id="KW-0132">Cell division</keyword>
<keyword evidence="7 16" id="KW-0812">Transmembrane</keyword>
<keyword evidence="10 16" id="KW-0573">Peptidoglycan synthesis</keyword>
<comment type="pathway">
    <text evidence="16">Cell wall biogenesis; peptidoglycan biosynthesis.</text>
</comment>
<keyword evidence="13 16" id="KW-0717">Septation</keyword>
<evidence type="ECO:0000256" key="11">
    <source>
        <dbReference type="ARBA" id="ARBA00022989"/>
    </source>
</evidence>
<evidence type="ECO:0000313" key="19">
    <source>
        <dbReference type="EMBL" id="TSH89138.1"/>
    </source>
</evidence>
<feature type="active site" description="Acyl-ester intermediate" evidence="16">
    <location>
        <position position="314"/>
    </location>
</feature>
<keyword evidence="20" id="KW-1185">Reference proteome</keyword>
<dbReference type="Proteomes" id="UP000318405">
    <property type="component" value="Unassembled WGS sequence"/>
</dbReference>
<dbReference type="Gene3D" id="3.40.710.10">
    <property type="entry name" value="DD-peptidase/beta-lactamase superfamily"/>
    <property type="match status" value="1"/>
</dbReference>
<comment type="function">
    <text evidence="16">Catalyzes cross-linking of the peptidoglycan cell wall at the division septum.</text>
</comment>
<evidence type="ECO:0000256" key="15">
    <source>
        <dbReference type="ARBA" id="ARBA00023316"/>
    </source>
</evidence>
<evidence type="ECO:0000256" key="4">
    <source>
        <dbReference type="ARBA" id="ARBA00022618"/>
    </source>
</evidence>
<dbReference type="OrthoDB" id="9789078at2"/>
<keyword evidence="9 16" id="KW-0133">Cell shape</keyword>
<dbReference type="InterPro" id="IPR012338">
    <property type="entry name" value="Beta-lactam/transpept-like"/>
</dbReference>
<evidence type="ECO:0000256" key="10">
    <source>
        <dbReference type="ARBA" id="ARBA00022984"/>
    </source>
</evidence>
<dbReference type="Pfam" id="PF00905">
    <property type="entry name" value="Transpeptidase"/>
    <property type="match status" value="1"/>
</dbReference>
<dbReference type="GO" id="GO:0008360">
    <property type="term" value="P:regulation of cell shape"/>
    <property type="evidence" value="ECO:0007669"/>
    <property type="project" value="UniProtKB-KW"/>
</dbReference>
<dbReference type="Pfam" id="PF03717">
    <property type="entry name" value="PBP_dimer"/>
    <property type="match status" value="1"/>
</dbReference>
<name>A0A556A8C3_9BURK</name>
<evidence type="ECO:0000259" key="17">
    <source>
        <dbReference type="Pfam" id="PF00905"/>
    </source>
</evidence>
<keyword evidence="2 16" id="KW-1003">Cell membrane</keyword>
<dbReference type="GO" id="GO:0071555">
    <property type="term" value="P:cell wall organization"/>
    <property type="evidence" value="ECO:0007669"/>
    <property type="project" value="UniProtKB-KW"/>
</dbReference>
<dbReference type="SUPFAM" id="SSF56519">
    <property type="entry name" value="Penicillin binding protein dimerisation domain"/>
    <property type="match status" value="1"/>
</dbReference>
<dbReference type="InterPro" id="IPR037532">
    <property type="entry name" value="FtsI_transpept"/>
</dbReference>